<organism evidence="2 3">
    <name type="scientific">Mortierella isabellina</name>
    <name type="common">Filamentous fungus</name>
    <name type="synonym">Umbelopsis isabellina</name>
    <dbReference type="NCBI Taxonomy" id="91625"/>
    <lineage>
        <taxon>Eukaryota</taxon>
        <taxon>Fungi</taxon>
        <taxon>Fungi incertae sedis</taxon>
        <taxon>Mucoromycota</taxon>
        <taxon>Mucoromycotina</taxon>
        <taxon>Umbelopsidomycetes</taxon>
        <taxon>Umbelopsidales</taxon>
        <taxon>Umbelopsidaceae</taxon>
        <taxon>Umbelopsis</taxon>
    </lineage>
</organism>
<sequence>MILKVVDVREGSKKADTPVVLWTKKQDGTQSQNQLWLYHDGYVVNVHSRLVLDIRGSLKPEDLDAARIIQYNRKSREDAHNQLFAYDEGRIYCQAKPHLVLDVADKSSDDGVDIIITERDDDRVSQLWSFEEVQAAVDKEKILGFNKSHWWK</sequence>
<dbReference type="Pfam" id="PF00652">
    <property type="entry name" value="Ricin_B_lectin"/>
    <property type="match status" value="1"/>
</dbReference>
<protein>
    <recommendedName>
        <fullName evidence="1">Ricin B lectin domain-containing protein</fullName>
    </recommendedName>
</protein>
<dbReference type="InterPro" id="IPR035992">
    <property type="entry name" value="Ricin_B-like_lectins"/>
</dbReference>
<accession>A0A8H7PI07</accession>
<dbReference type="EMBL" id="JAEPQZ010000013">
    <property type="protein sequence ID" value="KAG2174377.1"/>
    <property type="molecule type" value="Genomic_DNA"/>
</dbReference>
<proteinExistence type="predicted"/>
<dbReference type="Gene3D" id="2.80.10.50">
    <property type="match status" value="1"/>
</dbReference>
<evidence type="ECO:0000313" key="3">
    <source>
        <dbReference type="Proteomes" id="UP000654370"/>
    </source>
</evidence>
<keyword evidence="3" id="KW-1185">Reference proteome</keyword>
<gene>
    <name evidence="2" type="ORF">INT43_004400</name>
</gene>
<feature type="domain" description="Ricin B lectin" evidence="1">
    <location>
        <begin position="4"/>
        <end position="128"/>
    </location>
</feature>
<dbReference type="Proteomes" id="UP000654370">
    <property type="component" value="Unassembled WGS sequence"/>
</dbReference>
<evidence type="ECO:0000259" key="1">
    <source>
        <dbReference type="Pfam" id="PF00652"/>
    </source>
</evidence>
<name>A0A8H7PI07_MORIS</name>
<evidence type="ECO:0000313" key="2">
    <source>
        <dbReference type="EMBL" id="KAG2174377.1"/>
    </source>
</evidence>
<reference evidence="2" key="1">
    <citation type="submission" date="2020-12" db="EMBL/GenBank/DDBJ databases">
        <title>Metabolic potential, ecology and presence of endohyphal bacteria is reflected in genomic diversity of Mucoromycotina.</title>
        <authorList>
            <person name="Muszewska A."/>
            <person name="Okrasinska A."/>
            <person name="Steczkiewicz K."/>
            <person name="Drgas O."/>
            <person name="Orlowska M."/>
            <person name="Perlinska-Lenart U."/>
            <person name="Aleksandrzak-Piekarczyk T."/>
            <person name="Szatraj K."/>
            <person name="Zielenkiewicz U."/>
            <person name="Pilsyk S."/>
            <person name="Malc E."/>
            <person name="Mieczkowski P."/>
            <person name="Kruszewska J.S."/>
            <person name="Biernat P."/>
            <person name="Pawlowska J."/>
        </authorList>
    </citation>
    <scope>NUCLEOTIDE SEQUENCE</scope>
    <source>
        <strain evidence="2">WA0000067209</strain>
    </source>
</reference>
<dbReference type="InterPro" id="IPR000772">
    <property type="entry name" value="Ricin_B_lectin"/>
</dbReference>
<comment type="caution">
    <text evidence="2">The sequence shown here is derived from an EMBL/GenBank/DDBJ whole genome shotgun (WGS) entry which is preliminary data.</text>
</comment>
<dbReference type="SUPFAM" id="SSF50370">
    <property type="entry name" value="Ricin B-like lectins"/>
    <property type="match status" value="1"/>
</dbReference>
<dbReference type="OrthoDB" id="2499440at2759"/>
<dbReference type="AlphaFoldDB" id="A0A8H7PI07"/>
<dbReference type="PROSITE" id="PS50231">
    <property type="entry name" value="RICIN_B_LECTIN"/>
    <property type="match status" value="1"/>
</dbReference>